<protein>
    <recommendedName>
        <fullName evidence="13">Protein xylosyltransferase</fullName>
    </recommendedName>
</protein>
<keyword evidence="6" id="KW-0735">Signal-anchor</keyword>
<dbReference type="Pfam" id="PF02485">
    <property type="entry name" value="Branch"/>
    <property type="match status" value="1"/>
</dbReference>
<dbReference type="GO" id="GO:0016020">
    <property type="term" value="C:membrane"/>
    <property type="evidence" value="ECO:0007669"/>
    <property type="project" value="UniProtKB-SubCell"/>
</dbReference>
<evidence type="ECO:0000256" key="10">
    <source>
        <dbReference type="ARBA" id="ARBA00038150"/>
    </source>
</evidence>
<evidence type="ECO:0000256" key="1">
    <source>
        <dbReference type="ARBA" id="ARBA00004606"/>
    </source>
</evidence>
<evidence type="ECO:0000256" key="6">
    <source>
        <dbReference type="ARBA" id="ARBA00022968"/>
    </source>
</evidence>
<keyword evidence="5" id="KW-0812">Transmembrane</keyword>
<evidence type="ECO:0000256" key="5">
    <source>
        <dbReference type="ARBA" id="ARBA00022692"/>
    </source>
</evidence>
<organism evidence="11 12">
    <name type="scientific">Elysia chlorotica</name>
    <name type="common">Eastern emerald elysia</name>
    <name type="synonym">Sea slug</name>
    <dbReference type="NCBI Taxonomy" id="188477"/>
    <lineage>
        <taxon>Eukaryota</taxon>
        <taxon>Metazoa</taxon>
        <taxon>Spiralia</taxon>
        <taxon>Lophotrochozoa</taxon>
        <taxon>Mollusca</taxon>
        <taxon>Gastropoda</taxon>
        <taxon>Heterobranchia</taxon>
        <taxon>Euthyneura</taxon>
        <taxon>Panpulmonata</taxon>
        <taxon>Sacoglossa</taxon>
        <taxon>Placobranchoidea</taxon>
        <taxon>Plakobranchidae</taxon>
        <taxon>Elysia</taxon>
    </lineage>
</organism>
<dbReference type="PANTHER" id="PTHR19297">
    <property type="entry name" value="GLYCOSYLTRANSFERASE 14 FAMILY MEMBER"/>
    <property type="match status" value="1"/>
</dbReference>
<evidence type="ECO:0000256" key="3">
    <source>
        <dbReference type="ARBA" id="ARBA00022676"/>
    </source>
</evidence>
<dbReference type="STRING" id="188477.A0A433TAV8"/>
<proteinExistence type="inferred from homology"/>
<keyword evidence="4" id="KW-0808">Transferase</keyword>
<comment type="similarity">
    <text evidence="10">Belongs to the glycosyltransferase 14 family.</text>
</comment>
<sequence length="316" mass="37028">MVYSEIHRFFRLLRAIYRASNVYCVHVDHKSSRDFQKNVSNIASCFPNVFIAKQPSILFGKGSILEKEMLCLKELWKQKAAWSWVINLNEDEFPLKTNLEIVHILNIMHDFNDIWVDPCTEYGYNSEWIGCRQSTLGRFKERWKSTSLPPSYVQPYKGQVHAVLTKAMVDYVLHNENAKAIYNWSLTTDFSHEIFFSTLNANAHLQAPGSNAAFAEHPLKKKPSLARLKLTKRHDADWPHCTFYLRDVCLLSPRELPLLTTSRQLFANKFKPYHLPIGYACLEEWYFHKAIQELKEGRVQLDLRPYHAMYYQHLGI</sequence>
<dbReference type="GO" id="GO:0008375">
    <property type="term" value="F:acetylglucosaminyltransferase activity"/>
    <property type="evidence" value="ECO:0007669"/>
    <property type="project" value="TreeGrafter"/>
</dbReference>
<evidence type="ECO:0000256" key="8">
    <source>
        <dbReference type="ARBA" id="ARBA00023136"/>
    </source>
</evidence>
<evidence type="ECO:0000256" key="7">
    <source>
        <dbReference type="ARBA" id="ARBA00022989"/>
    </source>
</evidence>
<dbReference type="PANTHER" id="PTHR19297:SF191">
    <property type="entry name" value="PROTEIN XYLOSYLTRANSFERASE"/>
    <property type="match status" value="1"/>
</dbReference>
<comment type="caution">
    <text evidence="11">The sequence shown here is derived from an EMBL/GenBank/DDBJ whole genome shotgun (WGS) entry which is preliminary data.</text>
</comment>
<evidence type="ECO:0000256" key="2">
    <source>
        <dbReference type="ARBA" id="ARBA00004922"/>
    </source>
</evidence>
<name>A0A433TAV8_ELYCH</name>
<keyword evidence="3" id="KW-0328">Glycosyltransferase</keyword>
<comment type="pathway">
    <text evidence="2">Protein modification; protein glycosylation.</text>
</comment>
<keyword evidence="12" id="KW-1185">Reference proteome</keyword>
<accession>A0A433TAV8</accession>
<evidence type="ECO:0008006" key="13">
    <source>
        <dbReference type="Google" id="ProtNLM"/>
    </source>
</evidence>
<keyword evidence="9" id="KW-0325">Glycoprotein</keyword>
<evidence type="ECO:0000313" key="11">
    <source>
        <dbReference type="EMBL" id="RUS78733.1"/>
    </source>
</evidence>
<dbReference type="AlphaFoldDB" id="A0A433TAV8"/>
<dbReference type="EMBL" id="RQTK01000493">
    <property type="protein sequence ID" value="RUS78733.1"/>
    <property type="molecule type" value="Genomic_DNA"/>
</dbReference>
<dbReference type="Proteomes" id="UP000271974">
    <property type="component" value="Unassembled WGS sequence"/>
</dbReference>
<evidence type="ECO:0000256" key="4">
    <source>
        <dbReference type="ARBA" id="ARBA00022679"/>
    </source>
</evidence>
<comment type="subcellular location">
    <subcellularLocation>
        <location evidence="1">Membrane</location>
        <topology evidence="1">Single-pass type II membrane protein</topology>
    </subcellularLocation>
</comment>
<gene>
    <name evidence="11" type="ORF">EGW08_013520</name>
</gene>
<evidence type="ECO:0000313" key="12">
    <source>
        <dbReference type="Proteomes" id="UP000271974"/>
    </source>
</evidence>
<dbReference type="InterPro" id="IPR003406">
    <property type="entry name" value="Glyco_trans_14"/>
</dbReference>
<evidence type="ECO:0000256" key="9">
    <source>
        <dbReference type="ARBA" id="ARBA00023180"/>
    </source>
</evidence>
<reference evidence="11 12" key="1">
    <citation type="submission" date="2019-01" db="EMBL/GenBank/DDBJ databases">
        <title>A draft genome assembly of the solar-powered sea slug Elysia chlorotica.</title>
        <authorList>
            <person name="Cai H."/>
            <person name="Li Q."/>
            <person name="Fang X."/>
            <person name="Li J."/>
            <person name="Curtis N.E."/>
            <person name="Altenburger A."/>
            <person name="Shibata T."/>
            <person name="Feng M."/>
            <person name="Maeda T."/>
            <person name="Schwartz J.A."/>
            <person name="Shigenobu S."/>
            <person name="Lundholm N."/>
            <person name="Nishiyama T."/>
            <person name="Yang H."/>
            <person name="Hasebe M."/>
            <person name="Li S."/>
            <person name="Pierce S.K."/>
            <person name="Wang J."/>
        </authorList>
    </citation>
    <scope>NUCLEOTIDE SEQUENCE [LARGE SCALE GENOMIC DNA]</scope>
    <source>
        <strain evidence="11">EC2010</strain>
        <tissue evidence="11">Whole organism of an adult</tissue>
    </source>
</reference>
<dbReference type="OrthoDB" id="2019572at2759"/>
<keyword evidence="7" id="KW-1133">Transmembrane helix</keyword>
<keyword evidence="8" id="KW-0472">Membrane</keyword>